<feature type="chain" id="PRO_5020835649" evidence="2">
    <location>
        <begin position="26"/>
        <end position="404"/>
    </location>
</feature>
<comment type="caution">
    <text evidence="3">The sequence shown here is derived from an EMBL/GenBank/DDBJ whole genome shotgun (WGS) entry which is preliminary data.</text>
</comment>
<evidence type="ECO:0000256" key="2">
    <source>
        <dbReference type="SAM" id="SignalP"/>
    </source>
</evidence>
<dbReference type="Proteomes" id="UP000308528">
    <property type="component" value="Unassembled WGS sequence"/>
</dbReference>
<dbReference type="AlphaFoldDB" id="A0A4V3XK42"/>
<name>A0A4V3XK42_9BACT</name>
<gene>
    <name evidence="3" type="ORF">E4021_16240</name>
</gene>
<evidence type="ECO:0000313" key="4">
    <source>
        <dbReference type="Proteomes" id="UP000308528"/>
    </source>
</evidence>
<evidence type="ECO:0000256" key="1">
    <source>
        <dbReference type="SAM" id="MobiDB-lite"/>
    </source>
</evidence>
<dbReference type="InterPro" id="IPR021889">
    <property type="entry name" value="DUF3500"/>
</dbReference>
<sequence>MNIYLLSLSVLLALLVAGCSPQSSPAPLADGNRATPAPPLRVLHDGSEQERAALDEPFVGVTTEGSVVPGLYTLQATGVSTAPLREAVKAFRASLTDEQRAASSFPIDDEEWRRWTNIDIKYYKRQGVGLNELTPEQRELGLNILRAGLSPQGYQKTKDIRKMEGYLARLSGAFEVVGPDLYWFTFLGEPSTTEPWGWQFDGHHLVINYFVLGNQVVMTPTFMGSEPSYIAYGEDAGTRTFEREEALGISLYQSLTDRQRQAATLYDRKEENYTLAGAFHDNAEVPYAGVRASNFTPRQVSLLSELLGEYVNNMAEGHARVKMAEVEKHLPDTWFAWVGDTGGGGPFYYRIQSPVILIEFDHQRPVFLEGDRPTRAHVHTVVRTPNGNDYGKDLLGQHLERHPH</sequence>
<feature type="signal peptide" evidence="2">
    <location>
        <begin position="1"/>
        <end position="25"/>
    </location>
</feature>
<dbReference type="PANTHER" id="PTHR37489">
    <property type="entry name" value="DUF3500 DOMAIN-CONTAINING PROTEIN"/>
    <property type="match status" value="1"/>
</dbReference>
<dbReference type="Pfam" id="PF12006">
    <property type="entry name" value="DUF3500"/>
    <property type="match status" value="1"/>
</dbReference>
<evidence type="ECO:0000313" key="3">
    <source>
        <dbReference type="EMBL" id="THH35473.1"/>
    </source>
</evidence>
<keyword evidence="4" id="KW-1185">Reference proteome</keyword>
<feature type="region of interest" description="Disordered" evidence="1">
    <location>
        <begin position="382"/>
        <end position="404"/>
    </location>
</feature>
<dbReference type="PANTHER" id="PTHR37489:SF1">
    <property type="entry name" value="DUF3500 DOMAIN-CONTAINING PROTEIN"/>
    <property type="match status" value="1"/>
</dbReference>
<dbReference type="EMBL" id="SRSF01000012">
    <property type="protein sequence ID" value="THH35473.1"/>
    <property type="molecule type" value="Genomic_DNA"/>
</dbReference>
<proteinExistence type="predicted"/>
<feature type="region of interest" description="Disordered" evidence="1">
    <location>
        <begin position="23"/>
        <end position="42"/>
    </location>
</feature>
<accession>A0A4V3XK42</accession>
<reference evidence="3 4" key="1">
    <citation type="submission" date="2019-04" db="EMBL/GenBank/DDBJ databases">
        <title>Lewinella litorea sp. nov., isolated from a marine sand.</title>
        <authorList>
            <person name="Yoon J.-H."/>
        </authorList>
    </citation>
    <scope>NUCLEOTIDE SEQUENCE [LARGE SCALE GENOMIC DNA]</scope>
    <source>
        <strain evidence="3 4">HSMS-39</strain>
    </source>
</reference>
<organism evidence="3 4">
    <name type="scientific">Neolewinella litorea</name>
    <dbReference type="NCBI Taxonomy" id="2562452"/>
    <lineage>
        <taxon>Bacteria</taxon>
        <taxon>Pseudomonadati</taxon>
        <taxon>Bacteroidota</taxon>
        <taxon>Saprospiria</taxon>
        <taxon>Saprospirales</taxon>
        <taxon>Lewinellaceae</taxon>
        <taxon>Neolewinella</taxon>
    </lineage>
</organism>
<dbReference type="OrthoDB" id="581140at2"/>
<protein>
    <submittedName>
        <fullName evidence="3">DUF3500 domain-containing protein</fullName>
    </submittedName>
</protein>
<keyword evidence="2" id="KW-0732">Signal</keyword>